<dbReference type="Proteomes" id="UP001066276">
    <property type="component" value="Chromosome 1_2"/>
</dbReference>
<dbReference type="AlphaFoldDB" id="A0AAV7W8X3"/>
<dbReference type="EMBL" id="JANPWB010000002">
    <property type="protein sequence ID" value="KAJ1209818.1"/>
    <property type="molecule type" value="Genomic_DNA"/>
</dbReference>
<keyword evidence="2" id="KW-1185">Reference proteome</keyword>
<comment type="caution">
    <text evidence="1">The sequence shown here is derived from an EMBL/GenBank/DDBJ whole genome shotgun (WGS) entry which is preliminary data.</text>
</comment>
<name>A0AAV7W8X3_PLEWA</name>
<gene>
    <name evidence="1" type="ORF">NDU88_005190</name>
</gene>
<evidence type="ECO:0000313" key="2">
    <source>
        <dbReference type="Proteomes" id="UP001066276"/>
    </source>
</evidence>
<protein>
    <submittedName>
        <fullName evidence="1">Uncharacterized protein</fullName>
    </submittedName>
</protein>
<evidence type="ECO:0000313" key="1">
    <source>
        <dbReference type="EMBL" id="KAJ1209818.1"/>
    </source>
</evidence>
<proteinExistence type="predicted"/>
<organism evidence="1 2">
    <name type="scientific">Pleurodeles waltl</name>
    <name type="common">Iberian ribbed newt</name>
    <dbReference type="NCBI Taxonomy" id="8319"/>
    <lineage>
        <taxon>Eukaryota</taxon>
        <taxon>Metazoa</taxon>
        <taxon>Chordata</taxon>
        <taxon>Craniata</taxon>
        <taxon>Vertebrata</taxon>
        <taxon>Euteleostomi</taxon>
        <taxon>Amphibia</taxon>
        <taxon>Batrachia</taxon>
        <taxon>Caudata</taxon>
        <taxon>Salamandroidea</taxon>
        <taxon>Salamandridae</taxon>
        <taxon>Pleurodelinae</taxon>
        <taxon>Pleurodeles</taxon>
    </lineage>
</organism>
<reference evidence="1" key="1">
    <citation type="journal article" date="2022" name="bioRxiv">
        <title>Sequencing and chromosome-scale assembly of the giantPleurodeles waltlgenome.</title>
        <authorList>
            <person name="Brown T."/>
            <person name="Elewa A."/>
            <person name="Iarovenko S."/>
            <person name="Subramanian E."/>
            <person name="Araus A.J."/>
            <person name="Petzold A."/>
            <person name="Susuki M."/>
            <person name="Suzuki K.-i.T."/>
            <person name="Hayashi T."/>
            <person name="Toyoda A."/>
            <person name="Oliveira C."/>
            <person name="Osipova E."/>
            <person name="Leigh N.D."/>
            <person name="Simon A."/>
            <person name="Yun M.H."/>
        </authorList>
    </citation>
    <scope>NUCLEOTIDE SEQUENCE</scope>
    <source>
        <strain evidence="1">20211129_DDA</strain>
        <tissue evidence="1">Liver</tissue>
    </source>
</reference>
<accession>A0AAV7W8X3</accession>
<sequence>MNSHAATLKRDYSGIRLSHSEKALQAPSDTALTLNLTANENCPGEQVNNMASSDTKILQLIYGTVRELQTETQAENRKARVATKQLHD</sequence>